<evidence type="ECO:0000256" key="1">
    <source>
        <dbReference type="SAM" id="SignalP"/>
    </source>
</evidence>
<dbReference type="AlphaFoldDB" id="A0A562TB67"/>
<reference evidence="2 3" key="1">
    <citation type="submission" date="2019-07" db="EMBL/GenBank/DDBJ databases">
        <title>Genomic Encyclopedia of Archaeal and Bacterial Type Strains, Phase II (KMG-II): from individual species to whole genera.</title>
        <authorList>
            <person name="Goeker M."/>
        </authorList>
    </citation>
    <scope>NUCLEOTIDE SEQUENCE [LARGE SCALE GENOMIC DNA]</scope>
    <source>
        <strain evidence="2 3">ATCC BAA-252</strain>
    </source>
</reference>
<evidence type="ECO:0000313" key="2">
    <source>
        <dbReference type="EMBL" id="TWI90558.1"/>
    </source>
</evidence>
<sequence length="111" mass="10988">MKHSQTFPRTVRIAGGAALLGLALAGCNTSGSGGQTAQPTVRAGANTAPADLQLLCASTAAQQLQVEGDSVLPINSGPSGGNAYQVTLTVPNGQAVCIIDNNGMVQSVTPA</sequence>
<organism evidence="2 3">
    <name type="scientific">Roseibium hamelinense</name>
    <dbReference type="NCBI Taxonomy" id="150831"/>
    <lineage>
        <taxon>Bacteria</taxon>
        <taxon>Pseudomonadati</taxon>
        <taxon>Pseudomonadota</taxon>
        <taxon>Alphaproteobacteria</taxon>
        <taxon>Hyphomicrobiales</taxon>
        <taxon>Stappiaceae</taxon>
        <taxon>Roseibium</taxon>
    </lineage>
</organism>
<name>A0A562TB67_9HYPH</name>
<dbReference type="EMBL" id="VLLF01000002">
    <property type="protein sequence ID" value="TWI90558.1"/>
    <property type="molecule type" value="Genomic_DNA"/>
</dbReference>
<evidence type="ECO:0008006" key="4">
    <source>
        <dbReference type="Google" id="ProtNLM"/>
    </source>
</evidence>
<keyword evidence="3" id="KW-1185">Reference proteome</keyword>
<dbReference type="OrthoDB" id="7889172at2"/>
<evidence type="ECO:0000313" key="3">
    <source>
        <dbReference type="Proteomes" id="UP000320593"/>
    </source>
</evidence>
<comment type="caution">
    <text evidence="2">The sequence shown here is derived from an EMBL/GenBank/DDBJ whole genome shotgun (WGS) entry which is preliminary data.</text>
</comment>
<accession>A0A562TB67</accession>
<feature type="chain" id="PRO_5022244240" description="Peptidase inhibitor I78 family protein" evidence="1">
    <location>
        <begin position="26"/>
        <end position="111"/>
    </location>
</feature>
<protein>
    <recommendedName>
        <fullName evidence="4">Peptidase inhibitor I78 family protein</fullName>
    </recommendedName>
</protein>
<keyword evidence="1" id="KW-0732">Signal</keyword>
<proteinExistence type="predicted"/>
<dbReference type="PROSITE" id="PS51257">
    <property type="entry name" value="PROKAR_LIPOPROTEIN"/>
    <property type="match status" value="1"/>
</dbReference>
<gene>
    <name evidence="2" type="ORF">JM93_01541</name>
</gene>
<dbReference type="Proteomes" id="UP000320593">
    <property type="component" value="Unassembled WGS sequence"/>
</dbReference>
<feature type="signal peptide" evidence="1">
    <location>
        <begin position="1"/>
        <end position="25"/>
    </location>
</feature>
<dbReference type="RefSeq" id="WP_145341820.1">
    <property type="nucleotide sequence ID" value="NZ_SMLY01000048.1"/>
</dbReference>